<gene>
    <name evidence="1" type="ORF">METZ01_LOCUS63047</name>
</gene>
<dbReference type="SMART" id="SM00028">
    <property type="entry name" value="TPR"/>
    <property type="match status" value="3"/>
</dbReference>
<proteinExistence type="predicted"/>
<reference evidence="1" key="1">
    <citation type="submission" date="2018-05" db="EMBL/GenBank/DDBJ databases">
        <authorList>
            <person name="Lanie J.A."/>
            <person name="Ng W.-L."/>
            <person name="Kazmierczak K.M."/>
            <person name="Andrzejewski T.M."/>
            <person name="Davidsen T.M."/>
            <person name="Wayne K.J."/>
            <person name="Tettelin H."/>
            <person name="Glass J.I."/>
            <person name="Rusch D."/>
            <person name="Podicherti R."/>
            <person name="Tsui H.-C.T."/>
            <person name="Winkler M.E."/>
        </authorList>
    </citation>
    <scope>NUCLEOTIDE SEQUENCE</scope>
</reference>
<dbReference type="InterPro" id="IPR019734">
    <property type="entry name" value="TPR_rpt"/>
</dbReference>
<dbReference type="PANTHER" id="PTHR10098">
    <property type="entry name" value="RAPSYN-RELATED"/>
    <property type="match status" value="1"/>
</dbReference>
<dbReference type="AlphaFoldDB" id="A0A381T8S5"/>
<evidence type="ECO:0000313" key="1">
    <source>
        <dbReference type="EMBL" id="SVA10193.1"/>
    </source>
</evidence>
<accession>A0A381T8S5</accession>
<dbReference type="Gene3D" id="1.25.40.10">
    <property type="entry name" value="Tetratricopeptide repeat domain"/>
    <property type="match status" value="1"/>
</dbReference>
<name>A0A381T8S5_9ZZZZ</name>
<dbReference type="PROSITE" id="PS50005">
    <property type="entry name" value="TPR"/>
    <property type="match status" value="2"/>
</dbReference>
<sequence>MNDLDPIILEDSLKILRENSDTPEQLQKLYELGDLFQSKRQYQKALIYARQALDLSNEKSNLDHQVVALVNIGCVYWEMSQLKKAMKFYQDALSISERLGDKEGQGMLRAIIGISYWRKGEWSVAMNWFEKALQNFPDGEIKTEVLEPIGTCKYKGLRIVMDRGIGILKNRIKIAQSQNDPERILLPSFSMIPLVFFTGRKETISPLLKTIIPLAQQLKKNNILNFIPRLKEIMRVD</sequence>
<dbReference type="EMBL" id="UINC01003902">
    <property type="protein sequence ID" value="SVA10193.1"/>
    <property type="molecule type" value="Genomic_DNA"/>
</dbReference>
<organism evidence="1">
    <name type="scientific">marine metagenome</name>
    <dbReference type="NCBI Taxonomy" id="408172"/>
    <lineage>
        <taxon>unclassified sequences</taxon>
        <taxon>metagenomes</taxon>
        <taxon>ecological metagenomes</taxon>
    </lineage>
</organism>
<dbReference type="SUPFAM" id="SSF48452">
    <property type="entry name" value="TPR-like"/>
    <property type="match status" value="1"/>
</dbReference>
<dbReference type="InterPro" id="IPR011990">
    <property type="entry name" value="TPR-like_helical_dom_sf"/>
</dbReference>
<protein>
    <submittedName>
        <fullName evidence="1">Uncharacterized protein</fullName>
    </submittedName>
</protein>
<dbReference type="Pfam" id="PF13424">
    <property type="entry name" value="TPR_12"/>
    <property type="match status" value="1"/>
</dbReference>